<dbReference type="EMBL" id="PQXJ01000007">
    <property type="protein sequence ID" value="TGO69786.1"/>
    <property type="molecule type" value="Genomic_DNA"/>
</dbReference>
<dbReference type="SUPFAM" id="SSF52540">
    <property type="entry name" value="P-loop containing nucleoside triphosphate hydrolases"/>
    <property type="match status" value="1"/>
</dbReference>
<name>A0A4Z1J863_9HELO</name>
<feature type="region of interest" description="Disordered" evidence="1">
    <location>
        <begin position="1"/>
        <end position="33"/>
    </location>
</feature>
<accession>A0A4Z1J863</accession>
<feature type="domain" description="ATPase AAA-type core" evidence="2">
    <location>
        <begin position="521"/>
        <end position="555"/>
    </location>
</feature>
<dbReference type="Proteomes" id="UP000297452">
    <property type="component" value="Unassembled WGS sequence"/>
</dbReference>
<feature type="compositionally biased region" description="Basic and acidic residues" evidence="1">
    <location>
        <begin position="439"/>
        <end position="448"/>
    </location>
</feature>
<reference evidence="4 5" key="1">
    <citation type="submission" date="2017-12" db="EMBL/GenBank/DDBJ databases">
        <title>Comparative genomics of Botrytis spp.</title>
        <authorList>
            <person name="Valero-Jimenez C.A."/>
            <person name="Tapia P."/>
            <person name="Veloso J."/>
            <person name="Silva-Moreno E."/>
            <person name="Staats M."/>
            <person name="Valdes J.H."/>
            <person name="Van Kan J.A.L."/>
        </authorList>
    </citation>
    <scope>NUCLEOTIDE SEQUENCE [LARGE SCALE GENOMIC DNA]</scope>
    <source>
        <strain evidence="4 5">MUCL2120</strain>
    </source>
</reference>
<dbReference type="Pfam" id="PF00004">
    <property type="entry name" value="AAA"/>
    <property type="match status" value="1"/>
</dbReference>
<feature type="region of interest" description="Disordered" evidence="1">
    <location>
        <begin position="429"/>
        <end position="468"/>
    </location>
</feature>
<feature type="domain" description="DUF7025" evidence="3">
    <location>
        <begin position="273"/>
        <end position="365"/>
    </location>
</feature>
<organism evidence="4 5">
    <name type="scientific">Botryotinia narcissicola</name>
    <dbReference type="NCBI Taxonomy" id="278944"/>
    <lineage>
        <taxon>Eukaryota</taxon>
        <taxon>Fungi</taxon>
        <taxon>Dikarya</taxon>
        <taxon>Ascomycota</taxon>
        <taxon>Pezizomycotina</taxon>
        <taxon>Leotiomycetes</taxon>
        <taxon>Helotiales</taxon>
        <taxon>Sclerotiniaceae</taxon>
        <taxon>Botryotinia</taxon>
    </lineage>
</organism>
<feature type="compositionally biased region" description="Acidic residues" evidence="1">
    <location>
        <begin position="449"/>
        <end position="461"/>
    </location>
</feature>
<dbReference type="GO" id="GO:0016887">
    <property type="term" value="F:ATP hydrolysis activity"/>
    <property type="evidence" value="ECO:0007669"/>
    <property type="project" value="InterPro"/>
</dbReference>
<feature type="region of interest" description="Disordered" evidence="1">
    <location>
        <begin position="128"/>
        <end position="154"/>
    </location>
</feature>
<evidence type="ECO:0000259" key="2">
    <source>
        <dbReference type="Pfam" id="PF00004"/>
    </source>
</evidence>
<dbReference type="AlphaFoldDB" id="A0A4Z1J863"/>
<dbReference type="InterPro" id="IPR027417">
    <property type="entry name" value="P-loop_NTPase"/>
</dbReference>
<evidence type="ECO:0000259" key="3">
    <source>
        <dbReference type="Pfam" id="PF22942"/>
    </source>
</evidence>
<dbReference type="GO" id="GO:0005524">
    <property type="term" value="F:ATP binding"/>
    <property type="evidence" value="ECO:0007669"/>
    <property type="project" value="InterPro"/>
</dbReference>
<dbReference type="InterPro" id="IPR054289">
    <property type="entry name" value="DUF7025"/>
</dbReference>
<keyword evidence="5" id="KW-1185">Reference proteome</keyword>
<sequence length="578" mass="66064">MLDFQSPMENSEIEDVPSTKIAADSMPTPVSEPDVPVIAEEISHISLSGKSPESSNNVNAKIKYTLDLDDTKTGDQLTIGEKNPLFDLAIFNSDFKLDEENHQSESSRSPTIFAVIVEAQGHVELFENSKEESLKRSNDTQDSDAEKPEVERSNFETVELPVTKAYGKDLVKITKINETRIHIHSQSLIEVIREVVDYYPSQNLDGRVVIIQKPYWVLIHHEKELHEKHTRLTEQPECTEADKEKAEHLKALLDFIKPQSMKLLQPILPLLKNKVPTVSFDGLRYLLKPGTLAYYKYDNKWIGYIILRVNPETKRRSSKIANWSVSVWYLEWSYHAYQIETKFDIESFEGERDIASLKVIPREYWDANDNNARRKKFEDRGLKKMTLLKSGHKQMEYKGKTAEEEERQYHGRIIVDDLKGLAMKADTVSKWTSQPNGLTDDKWMGREDDSSDDDSDDEDGDVERTGHVERMHEIDPITNPPKPVMKEGFHEIIQALSASQHTEKAQWYADYIKGKGRGAIILLHGPPGVGKTYSVECVANSTGRPLLALTIADIGTKEDMIETELSSWFYLAERWKAI</sequence>
<dbReference type="OrthoDB" id="10042665at2759"/>
<dbReference type="Gene3D" id="3.40.50.300">
    <property type="entry name" value="P-loop containing nucleotide triphosphate hydrolases"/>
    <property type="match status" value="1"/>
</dbReference>
<gene>
    <name evidence="4" type="ORF">BOTNAR_0007g00680</name>
</gene>
<evidence type="ECO:0000313" key="4">
    <source>
        <dbReference type="EMBL" id="TGO69786.1"/>
    </source>
</evidence>
<evidence type="ECO:0000313" key="5">
    <source>
        <dbReference type="Proteomes" id="UP000297452"/>
    </source>
</evidence>
<evidence type="ECO:0000256" key="1">
    <source>
        <dbReference type="SAM" id="MobiDB-lite"/>
    </source>
</evidence>
<proteinExistence type="predicted"/>
<comment type="caution">
    <text evidence="4">The sequence shown here is derived from an EMBL/GenBank/DDBJ whole genome shotgun (WGS) entry which is preliminary data.</text>
</comment>
<dbReference type="InterPro" id="IPR003959">
    <property type="entry name" value="ATPase_AAA_core"/>
</dbReference>
<dbReference type="PANTHER" id="PTHR46411:SF4">
    <property type="entry name" value="AAA+ ATPASE DOMAIN-CONTAINING PROTEIN"/>
    <property type="match status" value="1"/>
</dbReference>
<dbReference type="STRING" id="278944.A0A4Z1J863"/>
<protein>
    <submittedName>
        <fullName evidence="4">Uncharacterized protein</fullName>
    </submittedName>
</protein>
<dbReference type="Pfam" id="PF22942">
    <property type="entry name" value="DUF7025"/>
    <property type="match status" value="1"/>
</dbReference>
<dbReference type="PANTHER" id="PTHR46411">
    <property type="entry name" value="FAMILY ATPASE, PUTATIVE-RELATED"/>
    <property type="match status" value="1"/>
</dbReference>